<comment type="similarity">
    <text evidence="1">Belongs to the universal ribosomal protein uS5 family.</text>
</comment>
<evidence type="ECO:0000256" key="4">
    <source>
        <dbReference type="ARBA" id="ARBA00023274"/>
    </source>
</evidence>
<feature type="non-terminal residue" evidence="8">
    <location>
        <position position="1"/>
    </location>
</feature>
<dbReference type="InParanoid" id="G3HH24"/>
<keyword evidence="4" id="KW-0687">Ribonucleoprotein</keyword>
<dbReference type="InterPro" id="IPR005324">
    <property type="entry name" value="Ribosomal_uS5_C"/>
</dbReference>
<dbReference type="FunFam" id="3.30.230.10:FF:000004">
    <property type="entry name" value="40S ribosomal protein S2"/>
    <property type="match status" value="1"/>
</dbReference>
<dbReference type="Proteomes" id="UP000001075">
    <property type="component" value="Unassembled WGS sequence"/>
</dbReference>
<proteinExistence type="inferred from homology"/>
<evidence type="ECO:0000313" key="9">
    <source>
        <dbReference type="Proteomes" id="UP000001075"/>
    </source>
</evidence>
<dbReference type="GO" id="GO:0006412">
    <property type="term" value="P:translation"/>
    <property type="evidence" value="ECO:0007669"/>
    <property type="project" value="InterPro"/>
</dbReference>
<reference evidence="9" key="1">
    <citation type="journal article" date="2011" name="Nat. Biotechnol.">
        <title>The genomic sequence of the Chinese hamster ovary (CHO)-K1 cell line.</title>
        <authorList>
            <person name="Xu X."/>
            <person name="Nagarajan H."/>
            <person name="Lewis N.E."/>
            <person name="Pan S."/>
            <person name="Cai Z."/>
            <person name="Liu X."/>
            <person name="Chen W."/>
            <person name="Xie M."/>
            <person name="Wang W."/>
            <person name="Hammond S."/>
            <person name="Andersen M.R."/>
            <person name="Neff N."/>
            <person name="Passarelli B."/>
            <person name="Koh W."/>
            <person name="Fan H.C."/>
            <person name="Wang J."/>
            <person name="Gui Y."/>
            <person name="Lee K.H."/>
            <person name="Betenbaugh M.J."/>
            <person name="Quake S.R."/>
            <person name="Famili I."/>
            <person name="Palsson B.O."/>
            <person name="Wang J."/>
        </authorList>
    </citation>
    <scope>NUCLEOTIDE SEQUENCE [LARGE SCALE GENOMIC DNA]</scope>
    <source>
        <strain evidence="9">CHO K1 cell line</strain>
    </source>
</reference>
<gene>
    <name evidence="8" type="ORF">I79_009919</name>
</gene>
<dbReference type="Gene3D" id="3.30.230.10">
    <property type="match status" value="1"/>
</dbReference>
<evidence type="ECO:0000256" key="2">
    <source>
        <dbReference type="ARBA" id="ARBA00022843"/>
    </source>
</evidence>
<dbReference type="GO" id="GO:1990904">
    <property type="term" value="C:ribonucleoprotein complex"/>
    <property type="evidence" value="ECO:0007669"/>
    <property type="project" value="UniProtKB-KW"/>
</dbReference>
<sequence>VSTHMPKKLLMMASIDDCYTSARSCTATLSNFAKATFDAIPKTYSYLTPDFWKETVFTKSSYQEFTGQLV</sequence>
<dbReference type="GO" id="GO:0005840">
    <property type="term" value="C:ribosome"/>
    <property type="evidence" value="ECO:0007669"/>
    <property type="project" value="UniProtKB-KW"/>
</dbReference>
<evidence type="ECO:0000256" key="5">
    <source>
        <dbReference type="ARBA" id="ARBA00035255"/>
    </source>
</evidence>
<dbReference type="InterPro" id="IPR014721">
    <property type="entry name" value="Ribsml_uS5_D2-typ_fold_subgr"/>
</dbReference>
<dbReference type="SUPFAM" id="SSF54211">
    <property type="entry name" value="Ribosomal protein S5 domain 2-like"/>
    <property type="match status" value="1"/>
</dbReference>
<evidence type="ECO:0000259" key="7">
    <source>
        <dbReference type="Pfam" id="PF03719"/>
    </source>
</evidence>
<accession>G3HH24</accession>
<evidence type="ECO:0000256" key="6">
    <source>
        <dbReference type="ARBA" id="ARBA00035407"/>
    </source>
</evidence>
<dbReference type="STRING" id="10029.G3HH24"/>
<evidence type="ECO:0000313" key="8">
    <source>
        <dbReference type="EMBL" id="EGV98802.1"/>
    </source>
</evidence>
<evidence type="ECO:0000256" key="3">
    <source>
        <dbReference type="ARBA" id="ARBA00022980"/>
    </source>
</evidence>
<dbReference type="Pfam" id="PF03719">
    <property type="entry name" value="Ribosomal_S5_C"/>
    <property type="match status" value="1"/>
</dbReference>
<name>G3HH24_CRIGR</name>
<evidence type="ECO:0000256" key="1">
    <source>
        <dbReference type="ARBA" id="ARBA00008945"/>
    </source>
</evidence>
<dbReference type="InterPro" id="IPR020568">
    <property type="entry name" value="Ribosomal_Su5_D2-typ_SF"/>
</dbReference>
<keyword evidence="3 8" id="KW-0689">Ribosomal protein</keyword>
<organism evidence="8 9">
    <name type="scientific">Cricetulus griseus</name>
    <name type="common">Chinese hamster</name>
    <name type="synonym">Cricetulus barabensis griseus</name>
    <dbReference type="NCBI Taxonomy" id="10029"/>
    <lineage>
        <taxon>Eukaryota</taxon>
        <taxon>Metazoa</taxon>
        <taxon>Chordata</taxon>
        <taxon>Craniata</taxon>
        <taxon>Vertebrata</taxon>
        <taxon>Euteleostomi</taxon>
        <taxon>Mammalia</taxon>
        <taxon>Eutheria</taxon>
        <taxon>Euarchontoglires</taxon>
        <taxon>Glires</taxon>
        <taxon>Rodentia</taxon>
        <taxon>Myomorpha</taxon>
        <taxon>Muroidea</taxon>
        <taxon>Cricetidae</taxon>
        <taxon>Cricetinae</taxon>
        <taxon>Cricetulus</taxon>
    </lineage>
</organism>
<dbReference type="AlphaFoldDB" id="G3HH24"/>
<keyword evidence="2" id="KW-0832">Ubl conjugation</keyword>
<feature type="domain" description="Small ribosomal subunit protein uS5 C-terminal" evidence="7">
    <location>
        <begin position="3"/>
        <end position="54"/>
    </location>
</feature>
<dbReference type="GO" id="GO:0003735">
    <property type="term" value="F:structural constituent of ribosome"/>
    <property type="evidence" value="ECO:0007669"/>
    <property type="project" value="InterPro"/>
</dbReference>
<dbReference type="EMBL" id="JH000366">
    <property type="protein sequence ID" value="EGV98802.1"/>
    <property type="molecule type" value="Genomic_DNA"/>
</dbReference>
<protein>
    <recommendedName>
        <fullName evidence="5">Small ribosomal subunit protein uS5</fullName>
    </recommendedName>
    <alternativeName>
        <fullName evidence="6">40S ribosomal protein S2</fullName>
    </alternativeName>
</protein>